<dbReference type="Pfam" id="PF04679">
    <property type="entry name" value="DNA_ligase_A_C"/>
    <property type="match status" value="1"/>
</dbReference>
<dbReference type="GO" id="GO:0006303">
    <property type="term" value="P:double-strand break repair via nonhomologous end joining"/>
    <property type="evidence" value="ECO:0007669"/>
    <property type="project" value="TreeGrafter"/>
</dbReference>
<comment type="catalytic activity">
    <reaction evidence="3">
        <text>ATP + (deoxyribonucleotide)n-3'-hydroxyl + 5'-phospho-(deoxyribonucleotide)m = (deoxyribonucleotide)n+m + AMP + diphosphate.</text>
        <dbReference type="EC" id="6.5.1.1"/>
    </reaction>
</comment>
<dbReference type="InterPro" id="IPR012310">
    <property type="entry name" value="DNA_ligase_ATP-dep_cent"/>
</dbReference>
<proteinExistence type="predicted"/>
<feature type="domain" description="ATP-dependent DNA ligase family profile" evidence="4">
    <location>
        <begin position="106"/>
        <end position="233"/>
    </location>
</feature>
<evidence type="ECO:0000313" key="5">
    <source>
        <dbReference type="EMBL" id="CRZ33474.1"/>
    </source>
</evidence>
<dbReference type="SUPFAM" id="SSF56091">
    <property type="entry name" value="DNA ligase/mRNA capping enzyme, catalytic domain"/>
    <property type="match status" value="1"/>
</dbReference>
<sequence>MDLFTEKNIKPMLISEMTEPFNDPDWIYELKFDGIRCIAYLDKDTELRNKRNLRLLPKFPELSDIFKNVKYRCILDGELVILKNGSPDFFEIQKRALTSNNFKIKLSSDKYPASFVAFDILYLKDKELIHLPLTERKVILSETVTESAKLAVSRYIPEKGIELFEIAKERNLEGVIAKKKDSKYYFDKRTKDWIKFKFLKDMDFVVCGYIEKEKGITSIILGQYRGNELIYKGHVTMGVRHKDLLKCETMASPPFAEVPPGNENAVWLKPKLVCMVQFMPNEKGMLRQPVFKGFRDDKEPLECQEEKMTI</sequence>
<dbReference type="GO" id="GO:0006310">
    <property type="term" value="P:DNA recombination"/>
    <property type="evidence" value="ECO:0007669"/>
    <property type="project" value="InterPro"/>
</dbReference>
<dbReference type="GO" id="GO:0006297">
    <property type="term" value="P:nucleotide-excision repair, DNA gap filling"/>
    <property type="evidence" value="ECO:0007669"/>
    <property type="project" value="TreeGrafter"/>
</dbReference>
<dbReference type="Gene3D" id="2.40.50.140">
    <property type="entry name" value="Nucleic acid-binding proteins"/>
    <property type="match status" value="1"/>
</dbReference>
<dbReference type="EMBL" id="CVTD020000008">
    <property type="protein sequence ID" value="CRZ33474.1"/>
    <property type="molecule type" value="Genomic_DNA"/>
</dbReference>
<organism evidence="5 6">
    <name type="scientific">Herbinix hemicellulosilytica</name>
    <dbReference type="NCBI Taxonomy" id="1564487"/>
    <lineage>
        <taxon>Bacteria</taxon>
        <taxon>Bacillati</taxon>
        <taxon>Bacillota</taxon>
        <taxon>Clostridia</taxon>
        <taxon>Lachnospirales</taxon>
        <taxon>Lachnospiraceae</taxon>
        <taxon>Herbinix</taxon>
    </lineage>
</organism>
<dbReference type="PROSITE" id="PS50160">
    <property type="entry name" value="DNA_LIGASE_A3"/>
    <property type="match status" value="1"/>
</dbReference>
<dbReference type="AlphaFoldDB" id="A0A0H5SDH4"/>
<dbReference type="Gene3D" id="3.30.1490.70">
    <property type="match status" value="1"/>
</dbReference>
<dbReference type="InterPro" id="IPR012309">
    <property type="entry name" value="DNA_ligase_ATP-dep_C"/>
</dbReference>
<dbReference type="EC" id="6.5.1.1" evidence="1"/>
<protein>
    <recommendedName>
        <fullName evidence="1">DNA ligase (ATP)</fullName>
        <ecNumber evidence="1">6.5.1.1</ecNumber>
    </recommendedName>
</protein>
<dbReference type="GO" id="GO:0005524">
    <property type="term" value="F:ATP binding"/>
    <property type="evidence" value="ECO:0007669"/>
    <property type="project" value="InterPro"/>
</dbReference>
<name>A0A0H5SDH4_HERHM</name>
<dbReference type="Proteomes" id="UP000236497">
    <property type="component" value="Unassembled WGS sequence"/>
</dbReference>
<evidence type="ECO:0000256" key="3">
    <source>
        <dbReference type="ARBA" id="ARBA00034003"/>
    </source>
</evidence>
<reference evidence="5 6" key="1">
    <citation type="submission" date="2015-06" db="EMBL/GenBank/DDBJ databases">
        <authorList>
            <person name="Wibberg Daniel"/>
        </authorList>
    </citation>
    <scope>NUCLEOTIDE SEQUENCE [LARGE SCALE GENOMIC DNA]</scope>
    <source>
        <strain evidence="5 6">T3/55T</strain>
    </source>
</reference>
<dbReference type="CDD" id="cd07906">
    <property type="entry name" value="Adenylation_DNA_ligase_LigD_LigC"/>
    <property type="match status" value="1"/>
</dbReference>
<evidence type="ECO:0000256" key="2">
    <source>
        <dbReference type="ARBA" id="ARBA00022598"/>
    </source>
</evidence>
<dbReference type="PANTHER" id="PTHR45997">
    <property type="entry name" value="DNA LIGASE 4"/>
    <property type="match status" value="1"/>
</dbReference>
<dbReference type="GO" id="GO:0003910">
    <property type="term" value="F:DNA ligase (ATP) activity"/>
    <property type="evidence" value="ECO:0007669"/>
    <property type="project" value="UniProtKB-EC"/>
</dbReference>
<keyword evidence="6" id="KW-1185">Reference proteome</keyword>
<dbReference type="CDD" id="cd07971">
    <property type="entry name" value="OBF_DNA_ligase_LigD"/>
    <property type="match status" value="1"/>
</dbReference>
<evidence type="ECO:0000256" key="1">
    <source>
        <dbReference type="ARBA" id="ARBA00012727"/>
    </source>
</evidence>
<dbReference type="SUPFAM" id="SSF50249">
    <property type="entry name" value="Nucleic acid-binding proteins"/>
    <property type="match status" value="1"/>
</dbReference>
<dbReference type="PANTHER" id="PTHR45997:SF1">
    <property type="entry name" value="DNA LIGASE 4"/>
    <property type="match status" value="1"/>
</dbReference>
<evidence type="ECO:0000259" key="4">
    <source>
        <dbReference type="PROSITE" id="PS50160"/>
    </source>
</evidence>
<gene>
    <name evidence="5" type="ORF">HHT355_0262</name>
</gene>
<dbReference type="GO" id="GO:0003677">
    <property type="term" value="F:DNA binding"/>
    <property type="evidence" value="ECO:0007669"/>
    <property type="project" value="InterPro"/>
</dbReference>
<evidence type="ECO:0000313" key="6">
    <source>
        <dbReference type="Proteomes" id="UP000236497"/>
    </source>
</evidence>
<accession>A0A0H5SDH4</accession>
<dbReference type="OrthoDB" id="9802472at2"/>
<dbReference type="InterPro" id="IPR012340">
    <property type="entry name" value="NA-bd_OB-fold"/>
</dbReference>
<dbReference type="RefSeq" id="WP_103201653.1">
    <property type="nucleotide sequence ID" value="NZ_CVTD020000008.1"/>
</dbReference>
<dbReference type="InterPro" id="IPR029710">
    <property type="entry name" value="LIG4"/>
</dbReference>
<dbReference type="Gene3D" id="3.30.470.30">
    <property type="entry name" value="DNA ligase/mRNA capping enzyme"/>
    <property type="match status" value="1"/>
</dbReference>
<dbReference type="Pfam" id="PF01068">
    <property type="entry name" value="DNA_ligase_A_M"/>
    <property type="match status" value="1"/>
</dbReference>
<keyword evidence="2" id="KW-0436">Ligase</keyword>